<protein>
    <submittedName>
        <fullName evidence="1">Uncharacterized protein</fullName>
    </submittedName>
</protein>
<evidence type="ECO:0000313" key="1">
    <source>
        <dbReference type="EMBL" id="UOE41481.1"/>
    </source>
</evidence>
<gene>
    <name evidence="1" type="ORF">MTP09_02235</name>
</gene>
<proteinExistence type="predicted"/>
<reference evidence="1 2" key="1">
    <citation type="submission" date="2022-03" db="EMBL/GenBank/DDBJ databases">
        <title>Chryseobacterium sp. isolated from particulate matters in swine house.</title>
        <authorList>
            <person name="Won M."/>
            <person name="Kim S.-J."/>
            <person name="Kwon S.-W."/>
        </authorList>
    </citation>
    <scope>NUCLEOTIDE SEQUENCE [LARGE SCALE GENOMIC DNA]</scope>
    <source>
        <strain evidence="1 2">SC2-2</strain>
    </source>
</reference>
<accession>A0ABY4BQK9</accession>
<dbReference type="EMBL" id="CP094532">
    <property type="protein sequence ID" value="UOE41481.1"/>
    <property type="molecule type" value="Genomic_DNA"/>
</dbReference>
<dbReference type="Proteomes" id="UP000831460">
    <property type="component" value="Chromosome"/>
</dbReference>
<evidence type="ECO:0000313" key="2">
    <source>
        <dbReference type="Proteomes" id="UP000831460"/>
    </source>
</evidence>
<keyword evidence="2" id="KW-1185">Reference proteome</keyword>
<name>A0ABY4BQK9_9FLAO</name>
<organism evidence="1 2">
    <name type="scientific">Chryseobacterium suipulveris</name>
    <dbReference type="NCBI Taxonomy" id="2929800"/>
    <lineage>
        <taxon>Bacteria</taxon>
        <taxon>Pseudomonadati</taxon>
        <taxon>Bacteroidota</taxon>
        <taxon>Flavobacteriia</taxon>
        <taxon>Flavobacteriales</taxon>
        <taxon>Weeksellaceae</taxon>
        <taxon>Chryseobacterium group</taxon>
        <taxon>Chryseobacterium</taxon>
    </lineage>
</organism>
<sequence>MNQKNEDKPMTIVATSTCKLNGAKNAMPVKTNESEKIPKMIFHENSLVAILKTRLKTSPIPHKIGSRKIAESKR</sequence>